<keyword evidence="9 10" id="KW-0472">Membrane</keyword>
<evidence type="ECO:0000259" key="11">
    <source>
        <dbReference type="Pfam" id="PF03600"/>
    </source>
</evidence>
<feature type="transmembrane region" description="Helical" evidence="10">
    <location>
        <begin position="232"/>
        <end position="250"/>
    </location>
</feature>
<feature type="transmembrane region" description="Helical" evidence="10">
    <location>
        <begin position="37"/>
        <end position="56"/>
    </location>
</feature>
<evidence type="ECO:0000256" key="9">
    <source>
        <dbReference type="ARBA" id="ARBA00023136"/>
    </source>
</evidence>
<dbReference type="GO" id="GO:0046685">
    <property type="term" value="P:response to arsenic-containing substance"/>
    <property type="evidence" value="ECO:0007669"/>
    <property type="project" value="UniProtKB-KW"/>
</dbReference>
<dbReference type="RefSeq" id="WP_112426476.1">
    <property type="nucleotide sequence ID" value="NZ_MCIF01000002.1"/>
</dbReference>
<evidence type="ECO:0000256" key="10">
    <source>
        <dbReference type="SAM" id="Phobius"/>
    </source>
</evidence>
<gene>
    <name evidence="12" type="ORF">A4R35_03130</name>
</gene>
<dbReference type="Proteomes" id="UP000248706">
    <property type="component" value="Unassembled WGS sequence"/>
</dbReference>
<comment type="similarity">
    <text evidence="2">Belongs to the ArsB family.</text>
</comment>
<feature type="transmembrane region" description="Helical" evidence="10">
    <location>
        <begin position="370"/>
        <end position="401"/>
    </location>
</feature>
<feature type="transmembrane region" description="Helical" evidence="10">
    <location>
        <begin position="105"/>
        <end position="121"/>
    </location>
</feature>
<dbReference type="Pfam" id="PF03600">
    <property type="entry name" value="CitMHS"/>
    <property type="match status" value="1"/>
</dbReference>
<feature type="domain" description="Citrate transporter-like" evidence="11">
    <location>
        <begin position="27"/>
        <end position="375"/>
    </location>
</feature>
<protein>
    <recommendedName>
        <fullName evidence="11">Citrate transporter-like domain-containing protein</fullName>
    </recommendedName>
</protein>
<sequence length="438" mass="47395">MFLLFPLPVLTRTLLTTLIALLTLVGIMTRPFRWNEALIALAGAALLLLLGLISPLTALQTLLGDWNVFLFFLGMMALSAFADQAGLFDWLAIVAARLARRRARLLLLNVFLLGSLISMVLSNDATALILTPVVYTLVTRLRLPVIPFLFACTFIADSASFLLPVSNPINILVLSRFQLDLWTFVRLLGLPALAVIAVNIGIFFWLYRREVRGGFDPKRLPSGREAIKEPGYFRYCCLVLGVVAVAYVVASASGFPLSCVALAGALLLLSGAVRWHQFRPRALASHISWSLFGFIAGMFVIVQAVEETGLTRLFGELLWHLSGGSSLGAVLVGTLGAALGTNLINNVPMAVVLSASLQALHGQLSPTTQLAFVVATIFGCDLGPNLTTVGSLATVLWLLILRQRQLDVSGLDYFKVGILVTPLMLLVGAMLIWLLLLA</sequence>
<comment type="caution">
    <text evidence="12">The sequence shown here is derived from an EMBL/GenBank/DDBJ whole genome shotgun (WGS) entry which is preliminary data.</text>
</comment>
<feature type="transmembrane region" description="Helical" evidence="10">
    <location>
        <begin position="141"/>
        <end position="163"/>
    </location>
</feature>
<feature type="transmembrane region" description="Helical" evidence="10">
    <location>
        <begin position="184"/>
        <end position="207"/>
    </location>
</feature>
<organism evidence="12 13">
    <name type="scientific">Thermogemmatispora tikiterensis</name>
    <dbReference type="NCBI Taxonomy" id="1825093"/>
    <lineage>
        <taxon>Bacteria</taxon>
        <taxon>Bacillati</taxon>
        <taxon>Chloroflexota</taxon>
        <taxon>Ktedonobacteria</taxon>
        <taxon>Thermogemmatisporales</taxon>
        <taxon>Thermogemmatisporaceae</taxon>
        <taxon>Thermogemmatispora</taxon>
    </lineage>
</organism>
<feature type="transmembrane region" description="Helical" evidence="10">
    <location>
        <begin position="68"/>
        <end position="93"/>
    </location>
</feature>
<dbReference type="PRINTS" id="PR00758">
    <property type="entry name" value="ARSENICPUMP"/>
</dbReference>
<dbReference type="PANTHER" id="PTHR43302:SF5">
    <property type="entry name" value="TRANSPORTER ARSB-RELATED"/>
    <property type="match status" value="1"/>
</dbReference>
<dbReference type="EMBL" id="MCIF01000002">
    <property type="protein sequence ID" value="RAQ94512.1"/>
    <property type="molecule type" value="Genomic_DNA"/>
</dbReference>
<keyword evidence="13" id="KW-1185">Reference proteome</keyword>
<evidence type="ECO:0000313" key="13">
    <source>
        <dbReference type="Proteomes" id="UP000248706"/>
    </source>
</evidence>
<feature type="transmembrane region" description="Helical" evidence="10">
    <location>
        <begin position="287"/>
        <end position="305"/>
    </location>
</feature>
<evidence type="ECO:0000256" key="8">
    <source>
        <dbReference type="ARBA" id="ARBA00022989"/>
    </source>
</evidence>
<evidence type="ECO:0000256" key="1">
    <source>
        <dbReference type="ARBA" id="ARBA00004651"/>
    </source>
</evidence>
<evidence type="ECO:0000256" key="5">
    <source>
        <dbReference type="ARBA" id="ARBA00022475"/>
    </source>
</evidence>
<comment type="subcellular location">
    <subcellularLocation>
        <location evidence="1">Cell membrane</location>
        <topology evidence="1">Multi-pass membrane protein</topology>
    </subcellularLocation>
</comment>
<keyword evidence="8 10" id="KW-1133">Transmembrane helix</keyword>
<feature type="transmembrane region" description="Helical" evidence="10">
    <location>
        <begin position="317"/>
        <end position="339"/>
    </location>
</feature>
<feature type="transmembrane region" description="Helical" evidence="10">
    <location>
        <begin position="413"/>
        <end position="436"/>
    </location>
</feature>
<keyword evidence="4" id="KW-0813">Transport</keyword>
<evidence type="ECO:0000256" key="6">
    <source>
        <dbReference type="ARBA" id="ARBA00022692"/>
    </source>
</evidence>
<name>A0A328VEP9_9CHLR</name>
<evidence type="ECO:0000313" key="12">
    <source>
        <dbReference type="EMBL" id="RAQ94512.1"/>
    </source>
</evidence>
<keyword evidence="7" id="KW-0059">Arsenical resistance</keyword>
<dbReference type="InterPro" id="IPR000802">
    <property type="entry name" value="Arsenical_pump_ArsB"/>
</dbReference>
<evidence type="ECO:0000256" key="2">
    <source>
        <dbReference type="ARBA" id="ARBA00006433"/>
    </source>
</evidence>
<dbReference type="PANTHER" id="PTHR43302">
    <property type="entry name" value="TRANSPORTER ARSB-RELATED"/>
    <property type="match status" value="1"/>
</dbReference>
<evidence type="ECO:0000256" key="3">
    <source>
        <dbReference type="ARBA" id="ARBA00009843"/>
    </source>
</evidence>
<keyword evidence="6 10" id="KW-0812">Transmembrane</keyword>
<dbReference type="GO" id="GO:0005886">
    <property type="term" value="C:plasma membrane"/>
    <property type="evidence" value="ECO:0007669"/>
    <property type="project" value="UniProtKB-SubCell"/>
</dbReference>
<proteinExistence type="inferred from homology"/>
<dbReference type="AlphaFoldDB" id="A0A328VEP9"/>
<feature type="transmembrane region" description="Helical" evidence="10">
    <location>
        <begin position="6"/>
        <end position="25"/>
    </location>
</feature>
<comment type="similarity">
    <text evidence="3">Belongs to the CitM (TC 2.A.11) transporter family.</text>
</comment>
<dbReference type="InterPro" id="IPR004680">
    <property type="entry name" value="Cit_transptr-like_dom"/>
</dbReference>
<dbReference type="OrthoDB" id="9774335at2"/>
<accession>A0A328VEP9</accession>
<evidence type="ECO:0000256" key="4">
    <source>
        <dbReference type="ARBA" id="ARBA00022448"/>
    </source>
</evidence>
<dbReference type="GO" id="GO:0015105">
    <property type="term" value="F:arsenite transmembrane transporter activity"/>
    <property type="evidence" value="ECO:0007669"/>
    <property type="project" value="InterPro"/>
</dbReference>
<keyword evidence="5" id="KW-1003">Cell membrane</keyword>
<feature type="transmembrane region" description="Helical" evidence="10">
    <location>
        <begin position="257"/>
        <end position="275"/>
    </location>
</feature>
<evidence type="ECO:0000256" key="7">
    <source>
        <dbReference type="ARBA" id="ARBA00022849"/>
    </source>
</evidence>
<reference evidence="12 13" key="1">
    <citation type="submission" date="2016-08" db="EMBL/GenBank/DDBJ databases">
        <title>Analysis of Carbohydrate Active Enzymes in Thermogemmatispora T81 Reveals Carbohydrate Degradation Ability.</title>
        <authorList>
            <person name="Tomazini A."/>
            <person name="Lal S."/>
            <person name="Stott M."/>
            <person name="Henrissat B."/>
            <person name="Polikarpov I."/>
            <person name="Sparling R."/>
            <person name="Levin D.B."/>
        </authorList>
    </citation>
    <scope>NUCLEOTIDE SEQUENCE [LARGE SCALE GENOMIC DNA]</scope>
    <source>
        <strain evidence="12 13">T81</strain>
    </source>
</reference>